<gene>
    <name evidence="3" type="ORF">MGEO_18155</name>
</gene>
<dbReference type="OrthoDB" id="784276at2"/>
<feature type="transmembrane region" description="Helical" evidence="1">
    <location>
        <begin position="21"/>
        <end position="54"/>
    </location>
</feature>
<protein>
    <submittedName>
        <fullName evidence="3">Fatty acid desaturase</fullName>
    </submittedName>
</protein>
<comment type="caution">
    <text evidence="3">The sequence shown here is derived from an EMBL/GenBank/DDBJ whole genome shotgun (WGS) entry which is preliminary data.</text>
</comment>
<dbReference type="EMBL" id="JFKC01000026">
    <property type="protein sequence ID" value="OSQ45654.1"/>
    <property type="molecule type" value="Genomic_DNA"/>
</dbReference>
<dbReference type="STRING" id="1123756.MGEO_18155"/>
<feature type="transmembrane region" description="Helical" evidence="1">
    <location>
        <begin position="196"/>
        <end position="216"/>
    </location>
</feature>
<accession>A0A1X4NF45</accession>
<reference evidence="3 4" key="1">
    <citation type="submission" date="2014-03" db="EMBL/GenBank/DDBJ databases">
        <title>The draft genome sequence of Marivita geojedonensis KCTC 23882.</title>
        <authorList>
            <person name="Lai Q."/>
            <person name="Shao Z."/>
        </authorList>
    </citation>
    <scope>NUCLEOTIDE SEQUENCE [LARGE SCALE GENOMIC DNA]</scope>
    <source>
        <strain evidence="3 4">DPG-138</strain>
    </source>
</reference>
<proteinExistence type="predicted"/>
<feature type="transmembrane region" description="Helical" evidence="1">
    <location>
        <begin position="74"/>
        <end position="91"/>
    </location>
</feature>
<evidence type="ECO:0000259" key="2">
    <source>
        <dbReference type="Pfam" id="PF00487"/>
    </source>
</evidence>
<dbReference type="GO" id="GO:0006629">
    <property type="term" value="P:lipid metabolic process"/>
    <property type="evidence" value="ECO:0007669"/>
    <property type="project" value="InterPro"/>
</dbReference>
<dbReference type="InterPro" id="IPR005804">
    <property type="entry name" value="FA_desaturase_dom"/>
</dbReference>
<feature type="domain" description="Fatty acid desaturase" evidence="2">
    <location>
        <begin position="41"/>
        <end position="280"/>
    </location>
</feature>
<keyword evidence="1" id="KW-0472">Membrane</keyword>
<name>A0A1X4NF45_9RHOB</name>
<dbReference type="CDD" id="cd03509">
    <property type="entry name" value="DesA_FADS-like"/>
    <property type="match status" value="1"/>
</dbReference>
<evidence type="ECO:0000313" key="3">
    <source>
        <dbReference type="EMBL" id="OSQ45654.1"/>
    </source>
</evidence>
<keyword evidence="1" id="KW-0812">Transmembrane</keyword>
<organism evidence="3 4">
    <name type="scientific">Marivita geojedonensis</name>
    <dbReference type="NCBI Taxonomy" id="1123756"/>
    <lineage>
        <taxon>Bacteria</taxon>
        <taxon>Pseudomonadati</taxon>
        <taxon>Pseudomonadota</taxon>
        <taxon>Alphaproteobacteria</taxon>
        <taxon>Rhodobacterales</taxon>
        <taxon>Roseobacteraceae</taxon>
        <taxon>Marivita</taxon>
    </lineage>
</organism>
<evidence type="ECO:0000256" key="1">
    <source>
        <dbReference type="SAM" id="Phobius"/>
    </source>
</evidence>
<evidence type="ECO:0000313" key="4">
    <source>
        <dbReference type="Proteomes" id="UP000193926"/>
    </source>
</evidence>
<dbReference type="Proteomes" id="UP000193926">
    <property type="component" value="Unassembled WGS sequence"/>
</dbReference>
<sequence>MTKAHLPRAADLRRPAEWPTLLMLGATYGLWGLATVWVAAWSVPLAIVLAALAGAQHSSLSHEALHGHPTRSPFLNALLVFPALSLVVPYLRFRDTHLAHHCDETLTDPYDDPETNYLDPKVWAGLPKWRQSVCRFNNTLAGRLLIGPVLGQISFMQADWKLIRSGDRRVLLGWVLHIPAAAIVVLWVATVATLPIWAWLLSVYVSLSLLKLRTYLEHHAHDRSSARTAIVEDRGLFALLFLHNNLHVVHHAHPGVPWYALPGLYRDRREDYLATNEGYRYGTYGEIARRFLFRAKDPVPHPLYRDGQQG</sequence>
<keyword evidence="4" id="KW-1185">Reference proteome</keyword>
<feature type="transmembrane region" description="Helical" evidence="1">
    <location>
        <begin position="170"/>
        <end position="190"/>
    </location>
</feature>
<dbReference type="AlphaFoldDB" id="A0A1X4NF45"/>
<keyword evidence="1" id="KW-1133">Transmembrane helix</keyword>
<dbReference type="Pfam" id="PF00487">
    <property type="entry name" value="FA_desaturase"/>
    <property type="match status" value="1"/>
</dbReference>